<gene>
    <name evidence="3" type="ORF">H8M03_00650</name>
</gene>
<keyword evidence="1" id="KW-0479">Metal-binding</keyword>
<evidence type="ECO:0000256" key="1">
    <source>
        <dbReference type="ARBA" id="ARBA00022723"/>
    </source>
</evidence>
<dbReference type="GO" id="GO:0046872">
    <property type="term" value="F:metal ion binding"/>
    <property type="evidence" value="ECO:0007669"/>
    <property type="project" value="UniProtKB-KW"/>
</dbReference>
<feature type="domain" description="Cupin type-2" evidence="2">
    <location>
        <begin position="46"/>
        <end position="117"/>
    </location>
</feature>
<accession>A0A7G9L2R6</accession>
<protein>
    <submittedName>
        <fullName evidence="3">Cupin domain-containing protein</fullName>
    </submittedName>
</protein>
<evidence type="ECO:0000313" key="4">
    <source>
        <dbReference type="Proteomes" id="UP000515861"/>
    </source>
</evidence>
<dbReference type="InterPro" id="IPR013096">
    <property type="entry name" value="Cupin_2"/>
</dbReference>
<dbReference type="Pfam" id="PF07883">
    <property type="entry name" value="Cupin_2"/>
    <property type="match status" value="1"/>
</dbReference>
<dbReference type="SUPFAM" id="SSF51182">
    <property type="entry name" value="RmlC-like cupins"/>
    <property type="match status" value="1"/>
</dbReference>
<organism evidence="3 4">
    <name type="scientific">Sphingomonas sabuli</name>
    <dbReference type="NCBI Taxonomy" id="2764186"/>
    <lineage>
        <taxon>Bacteria</taxon>
        <taxon>Pseudomonadati</taxon>
        <taxon>Pseudomonadota</taxon>
        <taxon>Alphaproteobacteria</taxon>
        <taxon>Sphingomonadales</taxon>
        <taxon>Sphingomonadaceae</taxon>
        <taxon>Sphingomonas</taxon>
    </lineage>
</organism>
<dbReference type="AlphaFoldDB" id="A0A7G9L2R6"/>
<dbReference type="PANTHER" id="PTHR35848:SF9">
    <property type="entry name" value="SLL1358 PROTEIN"/>
    <property type="match status" value="1"/>
</dbReference>
<proteinExistence type="predicted"/>
<dbReference type="EMBL" id="CP060697">
    <property type="protein sequence ID" value="QNM82915.1"/>
    <property type="molecule type" value="Genomic_DNA"/>
</dbReference>
<dbReference type="Gene3D" id="2.60.120.10">
    <property type="entry name" value="Jelly Rolls"/>
    <property type="match status" value="1"/>
</dbReference>
<evidence type="ECO:0000259" key="2">
    <source>
        <dbReference type="Pfam" id="PF07883"/>
    </source>
</evidence>
<sequence length="148" mass="15912">MPKVDLDAVTPSNATGYPPPFNQAVAGRWWKRIAPLAGLTEMGASHVTLDPGAWSSQRHWHEDDDELLIMLSGTAVLVEDEGETELRPGDIAAWKKGRGTGHHLINRSDAPCSFVAISAGPGGPGGYSDIDMVWTADGKYVRKDGTPY</sequence>
<dbReference type="InterPro" id="IPR011051">
    <property type="entry name" value="RmlC_Cupin_sf"/>
</dbReference>
<reference evidence="3 4" key="1">
    <citation type="submission" date="2020-08" db="EMBL/GenBank/DDBJ databases">
        <title>Sphingomonas sp. sand1-3 16S ribosomal RNA gene Genome sequencing and assembly.</title>
        <authorList>
            <person name="Kang M."/>
        </authorList>
    </citation>
    <scope>NUCLEOTIDE SEQUENCE [LARGE SCALE GENOMIC DNA]</scope>
    <source>
        <strain evidence="4">sand1-3</strain>
    </source>
</reference>
<dbReference type="PANTHER" id="PTHR35848">
    <property type="entry name" value="OXALATE-BINDING PROTEIN"/>
    <property type="match status" value="1"/>
</dbReference>
<dbReference type="RefSeq" id="WP_187479870.1">
    <property type="nucleotide sequence ID" value="NZ_CP060697.1"/>
</dbReference>
<dbReference type="Proteomes" id="UP000515861">
    <property type="component" value="Chromosome"/>
</dbReference>
<name>A0A7G9L2R6_9SPHN</name>
<keyword evidence="4" id="KW-1185">Reference proteome</keyword>
<dbReference type="CDD" id="cd02224">
    <property type="entry name" value="cupin_SPO2919-like"/>
    <property type="match status" value="1"/>
</dbReference>
<dbReference type="InterPro" id="IPR014710">
    <property type="entry name" value="RmlC-like_jellyroll"/>
</dbReference>
<dbReference type="InterPro" id="IPR051610">
    <property type="entry name" value="GPI/OXD"/>
</dbReference>
<dbReference type="KEGG" id="ssau:H8M03_00650"/>
<evidence type="ECO:0000313" key="3">
    <source>
        <dbReference type="EMBL" id="QNM82915.1"/>
    </source>
</evidence>